<dbReference type="Proteomes" id="UP000596083">
    <property type="component" value="Chromosome"/>
</dbReference>
<dbReference type="InterPro" id="IPR028971">
    <property type="entry name" value="NAD-GDH_cat"/>
</dbReference>
<evidence type="ECO:0000259" key="5">
    <source>
        <dbReference type="Pfam" id="PF21076"/>
    </source>
</evidence>
<dbReference type="GO" id="GO:0004352">
    <property type="term" value="F:glutamate dehydrogenase (NAD+) activity"/>
    <property type="evidence" value="ECO:0007669"/>
    <property type="project" value="InterPro"/>
</dbReference>
<evidence type="ECO:0000256" key="1">
    <source>
        <dbReference type="ARBA" id="ARBA00023002"/>
    </source>
</evidence>
<dbReference type="KEGG" id="mlut:JET14_02040"/>
<dbReference type="InterPro" id="IPR049059">
    <property type="entry name" value="NAD_Glu_DH_HM1"/>
</dbReference>
<protein>
    <submittedName>
        <fullName evidence="7">NAD-glutamate dehydrogenase</fullName>
    </submittedName>
</protein>
<dbReference type="Pfam" id="PF05088">
    <property type="entry name" value="Bac_GDH_CD"/>
    <property type="match status" value="1"/>
</dbReference>
<evidence type="ECO:0000259" key="2">
    <source>
        <dbReference type="Pfam" id="PF05088"/>
    </source>
</evidence>
<dbReference type="Pfam" id="PF21073">
    <property type="entry name" value="GDH_HM1"/>
    <property type="match status" value="1"/>
</dbReference>
<dbReference type="InterPro" id="IPR049062">
    <property type="entry name" value="NAD_Glu_DH_ACT2"/>
</dbReference>
<proteinExistence type="predicted"/>
<sequence>MENKSDQMRKGMMAAAEKAALAADQPFINPFSMFKRASPEDLARYDAAMLAQAAVHAAREVGAFDGAEARVTVGPVSGIAPSGIATDVITVTVRNMPFIYDSVMAEIGEFTNDILLAVHPILIAGSGRSVTAFSPEIQHAPEDRISHVQVHVAALSPETRARLKERLDYVMAHVRLAVNDWPAMLEKLKTAMDEMDARAPEGLKAGAEEAKHFLEWLRDGNFTFLGMRELAYIDEGGSGRVEHVAGSSIGILSDPEMRVLRRGTNPVVSTPEILAFLEGPELLLVTKANTTSIVHRRTYMDYIGVKRFGEDGRVVGELRIVGLFTFTAYTQSAARIPLLRAKLAEVSRHFGFEPKSHAGRMLQNILESYPRDELFQVPVPQLTEFAEQIMDVAERPRIRVLSRIDGFDRFVSVLVYIPRNLYDARLREKVGEYLAEVYQGHVSAYYPSFPEGRSARVQFIIGRHSEEKTPEVPQVELEAAVRRLAADWSEHFRSLAGPGAPDFDANEAYHEAFSPEEAVADLPLIETAAESGIRIAFYRPVNDDGEEELRLKIFHAGGHLALSRRVPLLENLGFTVISERTFDLTLEQGGAGPVEVILHDMELLVDGSPAFDLEADGDRLEEAFAAAFTGSVDNDSFNRLVLLAGLDARQVNVLRAYAHYLRQAGVNFTADYVAQSLCLYPVIARALFLMFRTAFDPALSDADRAEGLKSARGTITEGLEGVPNLDDDRILRLFVKLVDATLRTNYFQTDESGAPRPNLAFKFASRSLAILPEPRPFREIFLYGPEVEGVHLRFGKVARGGLRWSDRGQDYRTEVLGLVKAQQVKNAVIVPVGAKGGFYPKALPSGGSREEVFNAGREAYKSYIRTLLSITDNIEDGKVIPPADTVRCDGDDPYFVVAADKGTATFSDTANALAQEADFWLDDAFASGGSAGYDHKKMGITARGAWEAVKRHFREMNIDIQTTPFTVVGVGDMSGDVFGNGMLLSEQIRLVAAFDHRDIFIDPDPDTAKSFAERKRLFDLPRSSWQDYDRSLMSQGGMIISRREKAVKLSPEAAAAIGLAQGEYTPFDIMSAILKAKADLLWFGGIGTYVKARGETNAEVGDRANDPIRINAEDLCVQVIGEGANLGVTQKGRIAFGLKGGRCNSDAIDNSAGVNCSDVEVNIKIALASAMRSGRLSRADRDVLLSEMTEAVAGIVLENNYLQTLAISLSNEAGLASMLSLSRMMEVLEKDGHLDRTVETLPDDEALRSRRQSDRGLTRAEIGVLLSYGKIVLFDQLLESDLPDDPYMEPLLYGYFPERMRETFAEDIGGHRLRREIIATRLANDVINRGGPEFVINACDMTAATPAEVVKAAIIARDGFGMENLWHAVHALDGSIDGRTQNAIYTQLRYLFSILTHLLIRNGLAEGEIANAVARLKGAFGTFEAGIADLLPDARAEWLAGQEEGWRKAGVPDDLAASLARHLAMMFVPEALQIARRSGHSLERAADAYFSVTKLFHVSPLLSVAARMKPSDFYDSLALARSMDQISASRRDLAANALLGHGEAENAVVAWREAHAARVQQIAEQLERLARSGDPSIAKTTVAAGLLNDLARDLG</sequence>
<dbReference type="GO" id="GO:0006538">
    <property type="term" value="P:L-glutamate catabolic process"/>
    <property type="evidence" value="ECO:0007669"/>
    <property type="project" value="InterPro"/>
</dbReference>
<dbReference type="EMBL" id="CP066786">
    <property type="protein sequence ID" value="QQM30986.1"/>
    <property type="molecule type" value="Genomic_DNA"/>
</dbReference>
<feature type="domain" description="NAD-glutamate dehydrogenase catalytic" evidence="2">
    <location>
        <begin position="715"/>
        <end position="1209"/>
    </location>
</feature>
<dbReference type="PANTHER" id="PTHR43403">
    <property type="entry name" value="NAD-SPECIFIC GLUTAMATE DEHYDROGENASE"/>
    <property type="match status" value="1"/>
</dbReference>
<evidence type="ECO:0000259" key="3">
    <source>
        <dbReference type="Pfam" id="PF21074"/>
    </source>
</evidence>
<dbReference type="Pfam" id="PF21074">
    <property type="entry name" value="GDH_C"/>
    <property type="match status" value="1"/>
</dbReference>
<dbReference type="SUPFAM" id="SSF51735">
    <property type="entry name" value="NAD(P)-binding Rossmann-fold domains"/>
    <property type="match status" value="1"/>
</dbReference>
<feature type="domain" description="NAD-glutamate dehydrogenase ACT3" evidence="6">
    <location>
        <begin position="533"/>
        <end position="614"/>
    </location>
</feature>
<dbReference type="PANTHER" id="PTHR43403:SF1">
    <property type="entry name" value="NAD-SPECIFIC GLUTAMATE DEHYDROGENASE"/>
    <property type="match status" value="1"/>
</dbReference>
<feature type="domain" description="NAD-glutamate dehydrogenase N-terminal ACT1" evidence="4">
    <location>
        <begin position="33"/>
        <end position="166"/>
    </location>
</feature>
<dbReference type="Pfam" id="PF21076">
    <property type="entry name" value="GDH_ACT2"/>
    <property type="match status" value="1"/>
</dbReference>
<dbReference type="RefSeq" id="WP_200336581.1">
    <property type="nucleotide sequence ID" value="NZ_CP066786.1"/>
</dbReference>
<reference evidence="7 8" key="1">
    <citation type="submission" date="2020-12" db="EMBL/GenBank/DDBJ databases">
        <authorList>
            <person name="Zheng R.K."/>
            <person name="Sun C.M."/>
        </authorList>
    </citation>
    <scope>NUCLEOTIDE SEQUENCE [LARGE SCALE GENOMIC DNA]</scope>
    <source>
        <strain evidence="7 8">ZRK001</strain>
    </source>
</reference>
<dbReference type="InterPro" id="IPR048381">
    <property type="entry name" value="GDH_C"/>
</dbReference>
<evidence type="ECO:0000259" key="6">
    <source>
        <dbReference type="Pfam" id="PF21077"/>
    </source>
</evidence>
<dbReference type="InterPro" id="IPR036291">
    <property type="entry name" value="NAD(P)-bd_dom_sf"/>
</dbReference>
<accession>A0A7T7HKP8</accession>
<dbReference type="InterPro" id="IPR007780">
    <property type="entry name" value="NAD_Glu_DH_bac"/>
</dbReference>
<dbReference type="PIRSF" id="PIRSF036761">
    <property type="entry name" value="GDH_Mll4104"/>
    <property type="match status" value="1"/>
</dbReference>
<evidence type="ECO:0000313" key="8">
    <source>
        <dbReference type="Proteomes" id="UP000596083"/>
    </source>
</evidence>
<evidence type="ECO:0000313" key="7">
    <source>
        <dbReference type="EMBL" id="QQM30986.1"/>
    </source>
</evidence>
<dbReference type="InterPro" id="IPR024727">
    <property type="entry name" value="NAD_Glu_DH_N_ACT1"/>
</dbReference>
<feature type="domain" description="NAD-specific glutamate dehydrogenase C-terminal" evidence="3">
    <location>
        <begin position="1255"/>
        <end position="1588"/>
    </location>
</feature>
<dbReference type="Gene3D" id="3.40.50.720">
    <property type="entry name" value="NAD(P)-binding Rossmann-like Domain"/>
    <property type="match status" value="1"/>
</dbReference>
<dbReference type="InterPro" id="IPR046346">
    <property type="entry name" value="Aminoacid_DH-like_N_sf"/>
</dbReference>
<dbReference type="Pfam" id="PF21075">
    <property type="entry name" value="GDH_ACT1"/>
    <property type="match status" value="1"/>
</dbReference>
<dbReference type="Pfam" id="PF21077">
    <property type="entry name" value="GDH_ACT3"/>
    <property type="match status" value="1"/>
</dbReference>
<evidence type="ECO:0000259" key="4">
    <source>
        <dbReference type="Pfam" id="PF21075"/>
    </source>
</evidence>
<feature type="domain" description="NAD-glutamate dehydrogenase ACT2" evidence="5">
    <location>
        <begin position="399"/>
        <end position="488"/>
    </location>
</feature>
<dbReference type="InterPro" id="IPR049064">
    <property type="entry name" value="NAD_Glu_DH_ACT3"/>
</dbReference>
<keyword evidence="1" id="KW-0560">Oxidoreductase</keyword>
<dbReference type="Pfam" id="PF21078">
    <property type="entry name" value="GDH_HM3"/>
    <property type="match status" value="1"/>
</dbReference>
<dbReference type="GO" id="GO:0004069">
    <property type="term" value="F:L-aspartate:2-oxoglutarate aminotransferase activity"/>
    <property type="evidence" value="ECO:0007669"/>
    <property type="project" value="InterPro"/>
</dbReference>
<gene>
    <name evidence="7" type="ORF">JET14_02040</name>
</gene>
<dbReference type="SUPFAM" id="SSF53223">
    <property type="entry name" value="Aminoacid dehydrogenase-like, N-terminal domain"/>
    <property type="match status" value="1"/>
</dbReference>
<dbReference type="InterPro" id="IPR049056">
    <property type="entry name" value="NAD_Glu_DH_HM3"/>
</dbReference>
<organism evidence="7 8">
    <name type="scientific">Martelella lutilitoris</name>
    <dbReference type="NCBI Taxonomy" id="2583532"/>
    <lineage>
        <taxon>Bacteria</taxon>
        <taxon>Pseudomonadati</taxon>
        <taxon>Pseudomonadota</taxon>
        <taxon>Alphaproteobacteria</taxon>
        <taxon>Hyphomicrobiales</taxon>
        <taxon>Aurantimonadaceae</taxon>
        <taxon>Martelella</taxon>
    </lineage>
</organism>
<name>A0A7T7HKP8_9HYPH</name>